<organism evidence="1 2">
    <name type="scientific">Paractinoplanes aksuensis</name>
    <dbReference type="NCBI Taxonomy" id="2939490"/>
    <lineage>
        <taxon>Bacteria</taxon>
        <taxon>Bacillati</taxon>
        <taxon>Actinomycetota</taxon>
        <taxon>Actinomycetes</taxon>
        <taxon>Micromonosporales</taxon>
        <taxon>Micromonosporaceae</taxon>
        <taxon>Paractinoplanes</taxon>
    </lineage>
</organism>
<reference evidence="1 2" key="1">
    <citation type="submission" date="2022-06" db="EMBL/GenBank/DDBJ databases">
        <title>New Species of the Genus Actinoplanes, ActinopZanes ferrugineus.</title>
        <authorList>
            <person name="Ding P."/>
        </authorList>
    </citation>
    <scope>NUCLEOTIDE SEQUENCE [LARGE SCALE GENOMIC DNA]</scope>
    <source>
        <strain evidence="1 2">TRM88003</strain>
    </source>
</reference>
<evidence type="ECO:0000313" key="2">
    <source>
        <dbReference type="Proteomes" id="UP001523369"/>
    </source>
</evidence>
<keyword evidence="2" id="KW-1185">Reference proteome</keyword>
<gene>
    <name evidence="1" type="ORF">M1L60_26710</name>
</gene>
<protein>
    <submittedName>
        <fullName evidence="1">Uncharacterized protein</fullName>
    </submittedName>
</protein>
<proteinExistence type="predicted"/>
<dbReference type="RefSeq" id="WP_253240276.1">
    <property type="nucleotide sequence ID" value="NZ_JAMYJR010000029.1"/>
</dbReference>
<comment type="caution">
    <text evidence="1">The sequence shown here is derived from an EMBL/GenBank/DDBJ whole genome shotgun (WGS) entry which is preliminary data.</text>
</comment>
<dbReference type="Proteomes" id="UP001523369">
    <property type="component" value="Unassembled WGS sequence"/>
</dbReference>
<name>A0ABT1DTN4_9ACTN</name>
<dbReference type="EMBL" id="JAMYJR010000029">
    <property type="protein sequence ID" value="MCO8274197.1"/>
    <property type="molecule type" value="Genomic_DNA"/>
</dbReference>
<evidence type="ECO:0000313" key="1">
    <source>
        <dbReference type="EMBL" id="MCO8274197.1"/>
    </source>
</evidence>
<sequence length="123" mass="13207">MINPGTAPIDGADEELARANLDAFLDAVRQRAEQMDEVPIRQRVAHLDGDPVRDPGADRDGRFGWDLSMSDGRTIRVLIPGVPLAALRDDITAVAPCLYVNGNANWWSGAVDSVAGEGLTLNL</sequence>
<accession>A0ABT1DTN4</accession>